<dbReference type="AlphaFoldDB" id="X0Q3C0"/>
<name>X0Q3C0_RHOWR</name>
<reference evidence="1 2" key="1">
    <citation type="submission" date="2014-02" db="EMBL/GenBank/DDBJ databases">
        <title>Whole genome shotgun sequence of Rhodococcus wratislaviensis NBRC 100605.</title>
        <authorList>
            <person name="Hosoyama A."/>
            <person name="Tsuchikane K."/>
            <person name="Yoshida I."/>
            <person name="Ohji S."/>
            <person name="Ichikawa N."/>
            <person name="Yamazoe A."/>
            <person name="Fujita N."/>
        </authorList>
    </citation>
    <scope>NUCLEOTIDE SEQUENCE [LARGE SCALE GENOMIC DNA]</scope>
    <source>
        <strain evidence="1 2">NBRC 100605</strain>
    </source>
</reference>
<comment type="caution">
    <text evidence="1">The sequence shown here is derived from an EMBL/GenBank/DDBJ whole genome shotgun (WGS) entry which is preliminary data.</text>
</comment>
<dbReference type="EMBL" id="BAWF01000095">
    <property type="protein sequence ID" value="GAF50769.1"/>
    <property type="molecule type" value="Genomic_DNA"/>
</dbReference>
<sequence>MSPRSAAPRCLVVVPVFGQVEMTHDLIPEILRESDLVDVLVVDNRGDYAPYAAERVIAPGTNLGWAGGSNLGFRIAFREGYTHAMTLNNDTRLSPGFFAGVLDERLPGDAGLIGPVYDDAGGHGWQKAEFDGPAAEYEPVERYWQVPCFDGTAMMISAGAWEAVGELDERTFGKYGWGANLDWCLRVADAGFGIYLTEMSYMNHLGRKTATANTHNLRYLFDAIRGLRGGMSTVYGRKWRDKFKHAPQPRALAEEVSA</sequence>
<accession>X0Q3C0</accession>
<dbReference type="InterPro" id="IPR029044">
    <property type="entry name" value="Nucleotide-diphossugar_trans"/>
</dbReference>
<evidence type="ECO:0008006" key="3">
    <source>
        <dbReference type="Google" id="ProtNLM"/>
    </source>
</evidence>
<dbReference type="PANTHER" id="PTHR43179">
    <property type="entry name" value="RHAMNOSYLTRANSFERASE WBBL"/>
    <property type="match status" value="1"/>
</dbReference>
<proteinExistence type="predicted"/>
<keyword evidence="2" id="KW-1185">Reference proteome</keyword>
<protein>
    <recommendedName>
        <fullName evidence="3">Glycosyltransferase</fullName>
    </recommendedName>
</protein>
<dbReference type="Proteomes" id="UP000019491">
    <property type="component" value="Unassembled WGS sequence"/>
</dbReference>
<dbReference type="SUPFAM" id="SSF53448">
    <property type="entry name" value="Nucleotide-diphospho-sugar transferases"/>
    <property type="match status" value="1"/>
</dbReference>
<gene>
    <name evidence="1" type="ORF">RW1_095_03940</name>
</gene>
<evidence type="ECO:0000313" key="2">
    <source>
        <dbReference type="Proteomes" id="UP000019491"/>
    </source>
</evidence>
<dbReference type="Gene3D" id="3.90.550.10">
    <property type="entry name" value="Spore Coat Polysaccharide Biosynthesis Protein SpsA, Chain A"/>
    <property type="match status" value="1"/>
</dbReference>
<dbReference type="PANTHER" id="PTHR43179:SF11">
    <property type="entry name" value="GLYCOSYL TRANSFERASE"/>
    <property type="match status" value="1"/>
</dbReference>
<organism evidence="1 2">
    <name type="scientific">Rhodococcus wratislaviensis NBRC 100605</name>
    <dbReference type="NCBI Taxonomy" id="1219028"/>
    <lineage>
        <taxon>Bacteria</taxon>
        <taxon>Bacillati</taxon>
        <taxon>Actinomycetota</taxon>
        <taxon>Actinomycetes</taxon>
        <taxon>Mycobacteriales</taxon>
        <taxon>Nocardiaceae</taxon>
        <taxon>Rhodococcus</taxon>
    </lineage>
</organism>
<evidence type="ECO:0000313" key="1">
    <source>
        <dbReference type="EMBL" id="GAF50769.1"/>
    </source>
</evidence>